<name>A0ACB5PX53_9BACT</name>
<accession>A0ACB5PX53</accession>
<protein>
    <submittedName>
        <fullName evidence="1">RND transporter</fullName>
    </submittedName>
</protein>
<evidence type="ECO:0000313" key="1">
    <source>
        <dbReference type="EMBL" id="GGF80318.1"/>
    </source>
</evidence>
<keyword evidence="2" id="KW-1185">Reference proteome</keyword>
<organism evidence="1 2">
    <name type="scientific">Hymenobacter qilianensis</name>
    <dbReference type="NCBI Taxonomy" id="1385715"/>
    <lineage>
        <taxon>Bacteria</taxon>
        <taxon>Pseudomonadati</taxon>
        <taxon>Bacteroidota</taxon>
        <taxon>Cytophagia</taxon>
        <taxon>Cytophagales</taxon>
        <taxon>Hymenobacteraceae</taxon>
        <taxon>Hymenobacter</taxon>
    </lineage>
</organism>
<dbReference type="EMBL" id="BMFN01000006">
    <property type="protein sequence ID" value="GGF80318.1"/>
    <property type="molecule type" value="Genomic_DNA"/>
</dbReference>
<gene>
    <name evidence="1" type="ORF">GCM10011375_39290</name>
</gene>
<dbReference type="Proteomes" id="UP000605392">
    <property type="component" value="Unassembled WGS sequence"/>
</dbReference>
<proteinExistence type="predicted"/>
<comment type="caution">
    <text evidence="1">The sequence shown here is derived from an EMBL/GenBank/DDBJ whole genome shotgun (WGS) entry which is preliminary data.</text>
</comment>
<evidence type="ECO:0000313" key="2">
    <source>
        <dbReference type="Proteomes" id="UP000605392"/>
    </source>
</evidence>
<reference evidence="1 2" key="1">
    <citation type="journal article" date="2019" name="Int. J. Syst. Evol. Microbiol.">
        <title>The Global Catalogue of Microorganisms (GCM) 10K type strain sequencing project: providing services to taxonomists for standard genome sequencing and annotation.</title>
        <authorList>
            <consortium name="The Broad Institute Genomics Platform"/>
            <consortium name="The Broad Institute Genome Sequencing Center for Infectious Disease"/>
            <person name="Wu L."/>
            <person name="Ma J."/>
        </authorList>
    </citation>
    <scope>NUCLEOTIDE SEQUENCE [LARGE SCALE GENOMIC DNA]</scope>
    <source>
        <strain evidence="1 2">CGMCC 1.12720</strain>
    </source>
</reference>
<sequence>MNKPLYLPARWTQGRLLACALLAGLLTLGVGACQQAPPEDAHAHDGASTYFTCPMHPQIVRAEPGKCPVCSMDLVKATKQGGAATPATAVAPAAALTHYTCPMHPQISRKQPGKCPICGMDLVKAAKAAPATAGGPAAAPEVLLSAQQRQLAGIRVAALGGAASTASSAAGTTVLTGTITANANQTRTVSSRVAGRVERLFVRQTGATIRAGAPLVSIYSEQLQALQQEYVLSLAQQRAMGTSGNQYGRLVASARQKLRLLGMSEGQLRTLAATGRPTSSLTFYSPQAGLVQAVGVTEGQYVGEGTLLVSLTNLSLVWVEAQLYPEEVAGVEMGQSVQVQVAGLPDAYSGRVVFLSPEREANSKVTLLRVQLANAGGRLQPGMQANVRLPSRGPTATVQSLTLPQDAVLRDSRGSYVWEQVGTAGRFRRLKVTTGAETDETVAITGGVPAGALVVVGGAYLLESEYALYQGTDPMAGMDPSIKM</sequence>